<organism evidence="2 3">
    <name type="scientific">Stella humosa</name>
    <dbReference type="NCBI Taxonomy" id="94"/>
    <lineage>
        <taxon>Bacteria</taxon>
        <taxon>Pseudomonadati</taxon>
        <taxon>Pseudomonadota</taxon>
        <taxon>Alphaproteobacteria</taxon>
        <taxon>Rhodospirillales</taxon>
        <taxon>Stellaceae</taxon>
        <taxon>Stella</taxon>
    </lineage>
</organism>
<dbReference type="EMBL" id="RJKX01000011">
    <property type="protein sequence ID" value="ROQ01301.1"/>
    <property type="molecule type" value="Genomic_DNA"/>
</dbReference>
<dbReference type="AlphaFoldDB" id="A0A3N1MC34"/>
<evidence type="ECO:0000313" key="2">
    <source>
        <dbReference type="EMBL" id="ROQ01301.1"/>
    </source>
</evidence>
<evidence type="ECO:0000313" key="3">
    <source>
        <dbReference type="Proteomes" id="UP000278222"/>
    </source>
</evidence>
<keyword evidence="3" id="KW-1185">Reference proteome</keyword>
<protein>
    <submittedName>
        <fullName evidence="2">Uncharacterized protein</fullName>
    </submittedName>
</protein>
<dbReference type="Proteomes" id="UP000278222">
    <property type="component" value="Unassembled WGS sequence"/>
</dbReference>
<accession>A0A3N1MC34</accession>
<feature type="compositionally biased region" description="Pro residues" evidence="1">
    <location>
        <begin position="61"/>
        <end position="74"/>
    </location>
</feature>
<evidence type="ECO:0000256" key="1">
    <source>
        <dbReference type="SAM" id="MobiDB-lite"/>
    </source>
</evidence>
<gene>
    <name evidence="2" type="ORF">EDC65_0479</name>
</gene>
<feature type="region of interest" description="Disordered" evidence="1">
    <location>
        <begin position="58"/>
        <end position="77"/>
    </location>
</feature>
<name>A0A3N1MC34_9PROT</name>
<reference evidence="2 3" key="1">
    <citation type="submission" date="2018-11" db="EMBL/GenBank/DDBJ databases">
        <title>Genomic Encyclopedia of Type Strains, Phase IV (KMG-IV): sequencing the most valuable type-strain genomes for metagenomic binning, comparative biology and taxonomic classification.</title>
        <authorList>
            <person name="Goeker M."/>
        </authorList>
    </citation>
    <scope>NUCLEOTIDE SEQUENCE [LARGE SCALE GENOMIC DNA]</scope>
    <source>
        <strain evidence="2 3">DSM 5900</strain>
    </source>
</reference>
<sequence>MAALYRARLAERPAEAGQAIRDAQLAWLRRRAECEGQAEGSPALVACIKAAIAARTAELSPPAPTPKPATPPAPREASVARAGGTWQFASDGNGCAMALASPGGRRFAIERRRSGADIPVFHPAGRDAELVLPGDRVVFLVDQQRLPALVSEGTVTVSHGSEAGAMRLILAGRSLTVVRQLDTLLEVPLDGVAGAMAELARRCPG</sequence>
<proteinExistence type="predicted"/>
<comment type="caution">
    <text evidence="2">The sequence shown here is derived from an EMBL/GenBank/DDBJ whole genome shotgun (WGS) entry which is preliminary data.</text>
</comment>